<reference evidence="3" key="1">
    <citation type="submission" date="2023-07" db="EMBL/GenBank/DDBJ databases">
        <title>draft genome sequence of fig (Ficus carica).</title>
        <authorList>
            <person name="Takahashi T."/>
            <person name="Nishimura K."/>
        </authorList>
    </citation>
    <scope>NUCLEOTIDE SEQUENCE</scope>
</reference>
<keyword evidence="2" id="KW-0472">Membrane</keyword>
<evidence type="ECO:0000256" key="2">
    <source>
        <dbReference type="SAM" id="Phobius"/>
    </source>
</evidence>
<dbReference type="AlphaFoldDB" id="A0AA88CMQ5"/>
<keyword evidence="2" id="KW-1133">Transmembrane helix</keyword>
<gene>
    <name evidence="3" type="ORF">TIFTF001_000202</name>
</gene>
<evidence type="ECO:0000313" key="4">
    <source>
        <dbReference type="Proteomes" id="UP001187192"/>
    </source>
</evidence>
<dbReference type="EMBL" id="BTGU01000001">
    <property type="protein sequence ID" value="GMN23650.1"/>
    <property type="molecule type" value="Genomic_DNA"/>
</dbReference>
<accession>A0AA88CMQ5</accession>
<evidence type="ECO:0008006" key="5">
    <source>
        <dbReference type="Google" id="ProtNLM"/>
    </source>
</evidence>
<comment type="caution">
    <text evidence="3">The sequence shown here is derived from an EMBL/GenBank/DDBJ whole genome shotgun (WGS) entry which is preliminary data.</text>
</comment>
<proteinExistence type="predicted"/>
<evidence type="ECO:0000256" key="1">
    <source>
        <dbReference type="SAM" id="MobiDB-lite"/>
    </source>
</evidence>
<keyword evidence="2" id="KW-0812">Transmembrane</keyword>
<feature type="region of interest" description="Disordered" evidence="1">
    <location>
        <begin position="63"/>
        <end position="92"/>
    </location>
</feature>
<evidence type="ECO:0000313" key="3">
    <source>
        <dbReference type="EMBL" id="GMN23650.1"/>
    </source>
</evidence>
<name>A0AA88CMQ5_FICCA</name>
<dbReference type="Proteomes" id="UP001187192">
    <property type="component" value="Unassembled WGS sequence"/>
</dbReference>
<organism evidence="3 4">
    <name type="scientific">Ficus carica</name>
    <name type="common">Common fig</name>
    <dbReference type="NCBI Taxonomy" id="3494"/>
    <lineage>
        <taxon>Eukaryota</taxon>
        <taxon>Viridiplantae</taxon>
        <taxon>Streptophyta</taxon>
        <taxon>Embryophyta</taxon>
        <taxon>Tracheophyta</taxon>
        <taxon>Spermatophyta</taxon>
        <taxon>Magnoliopsida</taxon>
        <taxon>eudicotyledons</taxon>
        <taxon>Gunneridae</taxon>
        <taxon>Pentapetalae</taxon>
        <taxon>rosids</taxon>
        <taxon>fabids</taxon>
        <taxon>Rosales</taxon>
        <taxon>Moraceae</taxon>
        <taxon>Ficeae</taxon>
        <taxon>Ficus</taxon>
    </lineage>
</organism>
<protein>
    <recommendedName>
        <fullName evidence="5">Transmembrane protein</fullName>
    </recommendedName>
</protein>
<feature type="transmembrane region" description="Helical" evidence="2">
    <location>
        <begin position="35"/>
        <end position="57"/>
    </location>
</feature>
<keyword evidence="4" id="KW-1185">Reference proteome</keyword>
<sequence length="92" mass="10259">MSSMAPAPAPATPQAQQQEELQFLHDRRYAFHGEIMMFALVAVFSVFICCVAVFPCVRRLRKQGNGEDSSNATEVSPPHNDDEMTTKFPSQL</sequence>